<proteinExistence type="predicted"/>
<evidence type="ECO:0000313" key="1">
    <source>
        <dbReference type="EMBL" id="BAD20751.1"/>
    </source>
</evidence>
<accession>Q6L746</accession>
<name>Q6L746_STRKN</name>
<reference evidence="2" key="2">
    <citation type="submission" date="2004-02" db="EMBL/GenBank/DDBJ databases">
        <title>Cloning and sequencing of the kanamycin biosynthetic gene cluster from Streptomyces kanamyceticus DSM 40500.</title>
        <authorList>
            <person name="Aboshanab K.M.A."/>
            <person name="Schmidt-Beissner H."/>
            <person name="Wehmeier U.F."/>
            <person name="Welzel K."/>
            <person name="Vente A."/>
            <person name="Piepersberg W."/>
        </authorList>
    </citation>
    <scope>NUCLEOTIDE SEQUENCE</scope>
    <source>
        <strain evidence="2">DSM 40500</strain>
    </source>
</reference>
<protein>
    <submittedName>
        <fullName evidence="2">KanH</fullName>
    </submittedName>
</protein>
<gene>
    <name evidence="2" type="primary">kanH</name>
</gene>
<dbReference type="EMBL" id="AJ628422">
    <property type="protein sequence ID" value="CAF31581.1"/>
    <property type="molecule type" value="Genomic_DNA"/>
</dbReference>
<evidence type="ECO:0000313" key="2">
    <source>
        <dbReference type="EMBL" id="CAF31581.1"/>
    </source>
</evidence>
<reference evidence="1" key="1">
    <citation type="journal article" date="2004" name="J. Antibiot.">
        <title>The kanamycin biosynthetic gene cluster from Streptomyces kanamyceticus.</title>
        <authorList>
            <person name="Yanai K."/>
            <person name="Murakami T."/>
        </authorList>
    </citation>
    <scope>NUCLEOTIDE SEQUENCE</scope>
</reference>
<sequence length="195" mass="22105">MHVRRTAYYRCPAQGLRKEHMSYIYVKLRQRCQAIVDGLSLPHPFTVESFCTRLAAQRQRPLHLHALPRQAAQAGACGLWLATDIDDHIFFEQRTARVHQDHIILHEIGHMLFGHQSLELGEGWGDAPQLFGDLSPQLIQRLLARTDYTTRREQEAEMLASLIRTRGEQPAGERHADDVLHYLGEALGVGATRGG</sequence>
<dbReference type="AlphaFoldDB" id="Q6L746"/>
<dbReference type="EMBL" id="AB164642">
    <property type="protein sequence ID" value="BAD20751.1"/>
    <property type="molecule type" value="Genomic_DNA"/>
</dbReference>
<organism evidence="1">
    <name type="scientific">Streptomyces kanamyceticus</name>
    <dbReference type="NCBI Taxonomy" id="1967"/>
    <lineage>
        <taxon>Bacteria</taxon>
        <taxon>Bacillati</taxon>
        <taxon>Actinomycetota</taxon>
        <taxon>Actinomycetes</taxon>
        <taxon>Kitasatosporales</taxon>
        <taxon>Streptomycetaceae</taxon>
        <taxon>Streptomyces</taxon>
    </lineage>
</organism>